<dbReference type="InParanoid" id="A0A6P6DTW2"/>
<evidence type="ECO:0000313" key="3">
    <source>
        <dbReference type="RefSeq" id="XP_023563411.1"/>
    </source>
</evidence>
<feature type="compositionally biased region" description="Low complexity" evidence="1">
    <location>
        <begin position="236"/>
        <end position="253"/>
    </location>
</feature>
<feature type="region of interest" description="Disordered" evidence="1">
    <location>
        <begin position="78"/>
        <end position="253"/>
    </location>
</feature>
<feature type="compositionally biased region" description="Basic residues" evidence="1">
    <location>
        <begin position="95"/>
        <end position="104"/>
    </location>
</feature>
<dbReference type="GeneID" id="111814382"/>
<dbReference type="AlphaFoldDB" id="A0A6P6DTW2"/>
<feature type="compositionally biased region" description="Basic and acidic residues" evidence="1">
    <location>
        <begin position="226"/>
        <end position="235"/>
    </location>
</feature>
<protein>
    <submittedName>
        <fullName evidence="3">Cuticle collagen 1-like</fullName>
    </submittedName>
</protein>
<gene>
    <name evidence="3" type="primary">LOC111814382</name>
</gene>
<dbReference type="RefSeq" id="XP_023563411.1">
    <property type="nucleotide sequence ID" value="XM_023707643.1"/>
</dbReference>
<organism evidence="2 3">
    <name type="scientific">Octodon degus</name>
    <name type="common">Degu</name>
    <name type="synonym">Sciurus degus</name>
    <dbReference type="NCBI Taxonomy" id="10160"/>
    <lineage>
        <taxon>Eukaryota</taxon>
        <taxon>Metazoa</taxon>
        <taxon>Chordata</taxon>
        <taxon>Craniata</taxon>
        <taxon>Vertebrata</taxon>
        <taxon>Euteleostomi</taxon>
        <taxon>Mammalia</taxon>
        <taxon>Eutheria</taxon>
        <taxon>Euarchontoglires</taxon>
        <taxon>Glires</taxon>
        <taxon>Rodentia</taxon>
        <taxon>Hystricomorpha</taxon>
        <taxon>Octodontidae</taxon>
        <taxon>Octodon</taxon>
    </lineage>
</organism>
<name>A0A6P6DTW2_OCTDE</name>
<accession>A0A6P6DTW2</accession>
<feature type="compositionally biased region" description="Low complexity" evidence="1">
    <location>
        <begin position="153"/>
        <end position="183"/>
    </location>
</feature>
<evidence type="ECO:0000313" key="2">
    <source>
        <dbReference type="Proteomes" id="UP000515203"/>
    </source>
</evidence>
<dbReference type="Proteomes" id="UP000515203">
    <property type="component" value="Unplaced"/>
</dbReference>
<feature type="compositionally biased region" description="Pro residues" evidence="1">
    <location>
        <begin position="199"/>
        <end position="209"/>
    </location>
</feature>
<evidence type="ECO:0000256" key="1">
    <source>
        <dbReference type="SAM" id="MobiDB-lite"/>
    </source>
</evidence>
<reference evidence="3" key="1">
    <citation type="submission" date="2025-08" db="UniProtKB">
        <authorList>
            <consortium name="RefSeq"/>
        </authorList>
    </citation>
    <scope>IDENTIFICATION</scope>
</reference>
<proteinExistence type="predicted"/>
<keyword evidence="2" id="KW-1185">Reference proteome</keyword>
<feature type="compositionally biased region" description="Gly residues" evidence="1">
    <location>
        <begin position="138"/>
        <end position="152"/>
    </location>
</feature>
<sequence>MVIGKTPIGITAARGCPKNLWPPAHKTLLNFQNCHNQVKEHRTHRRLHKHIHRPSQLVKLPYRRGADVSKLPAKAGRTAEVSNCPDSWGAESRRGRPRPGRILRLRNCPLRPGKPKREPCNLHPQPLLTRPELSRPGAGAGHRGPWGGGCPGSGFSPGRLRRGQQPAAGRKGRAQRGSGARARAGSEKLPHGAPSLPLSLPPGCPPSPSSSPAKPSPRLRLLWPRHVPEPPEARRLPAAPASSRCPPTRGACQ</sequence>
<feature type="compositionally biased region" description="Low complexity" evidence="1">
    <location>
        <begin position="210"/>
        <end position="222"/>
    </location>
</feature>